<dbReference type="InterPro" id="IPR029033">
    <property type="entry name" value="His_PPase_superfam"/>
</dbReference>
<dbReference type="SMART" id="SM00855">
    <property type="entry name" value="PGAM"/>
    <property type="match status" value="1"/>
</dbReference>
<dbReference type="CDD" id="cd07067">
    <property type="entry name" value="HP_PGM_like"/>
    <property type="match status" value="1"/>
</dbReference>
<dbReference type="EMBL" id="JAXUBM010000002">
    <property type="protein sequence ID" value="MDZ5737020.1"/>
    <property type="molecule type" value="Genomic_DNA"/>
</dbReference>
<evidence type="ECO:0000313" key="1">
    <source>
        <dbReference type="EMBL" id="MDZ5737020.1"/>
    </source>
</evidence>
<name>A0ABU5KTA0_9PSED</name>
<protein>
    <submittedName>
        <fullName evidence="1">Histidine phosphatase family protein</fullName>
        <ecNumber evidence="1">3.1.3.-</ecNumber>
    </submittedName>
</protein>
<dbReference type="RefSeq" id="WP_322490727.1">
    <property type="nucleotide sequence ID" value="NZ_JAXUBM010000002.1"/>
</dbReference>
<reference evidence="1 2" key="1">
    <citation type="submission" date="2023-11" db="EMBL/GenBank/DDBJ databases">
        <title>Draft genomes analysis of Pseudomonas asiatica isolated from milk, feces and farm soil of cows suffering from clinical mastitis.</title>
        <authorList>
            <person name="Rahman T."/>
            <person name="Das Z.C."/>
            <person name="Hoque M.N."/>
        </authorList>
    </citation>
    <scope>NUCLEOTIDE SEQUENCE [LARGE SCALE GENOMIC DNA]</scope>
    <source>
        <strain evidence="1 2">2F2</strain>
    </source>
</reference>
<dbReference type="PANTHER" id="PTHR48100">
    <property type="entry name" value="BROAD-SPECIFICITY PHOSPHATASE YOR283W-RELATED"/>
    <property type="match status" value="1"/>
</dbReference>
<dbReference type="Gene3D" id="3.40.50.1240">
    <property type="entry name" value="Phosphoglycerate mutase-like"/>
    <property type="match status" value="1"/>
</dbReference>
<keyword evidence="1" id="KW-0378">Hydrolase</keyword>
<gene>
    <name evidence="1" type="ORF">SOW75_02375</name>
</gene>
<dbReference type="GO" id="GO:0016787">
    <property type="term" value="F:hydrolase activity"/>
    <property type="evidence" value="ECO:0007669"/>
    <property type="project" value="UniProtKB-KW"/>
</dbReference>
<proteinExistence type="predicted"/>
<organism evidence="1 2">
    <name type="scientific">Pseudomonas asiatica</name>
    <dbReference type="NCBI Taxonomy" id="2219225"/>
    <lineage>
        <taxon>Bacteria</taxon>
        <taxon>Pseudomonadati</taxon>
        <taxon>Pseudomonadota</taxon>
        <taxon>Gammaproteobacteria</taxon>
        <taxon>Pseudomonadales</taxon>
        <taxon>Pseudomonadaceae</taxon>
        <taxon>Pseudomonas</taxon>
    </lineage>
</organism>
<dbReference type="Proteomes" id="UP001292116">
    <property type="component" value="Unassembled WGS sequence"/>
</dbReference>
<sequence length="237" mass="26003">MANSIGIKRRRCYLVRHGHVDYFDAQGRPLDPRSVSLSDQGALQARALGVVMHATALDRVLVSDYPRAQQTLDLVLMGRALKVESTPALREIRAGRLREIPEPSVQEAIVGAYRNAAEPDATFLGGERWSDFSQRVLDKFHAVLNEDGWESLLIVAHDAVNRIVLAWAAGTGMPGIAAFEQDTACLNVIDIDREGDGSFAAIIRALNVTPYDPGKAGIRDTVLENLYRHIRPGKPLA</sequence>
<keyword evidence="2" id="KW-1185">Reference proteome</keyword>
<evidence type="ECO:0000313" key="2">
    <source>
        <dbReference type="Proteomes" id="UP001292116"/>
    </source>
</evidence>
<accession>A0ABU5KTA0</accession>
<dbReference type="InterPro" id="IPR050275">
    <property type="entry name" value="PGM_Phosphatase"/>
</dbReference>
<dbReference type="Pfam" id="PF00300">
    <property type="entry name" value="His_Phos_1"/>
    <property type="match status" value="1"/>
</dbReference>
<dbReference type="InterPro" id="IPR013078">
    <property type="entry name" value="His_Pase_superF_clade-1"/>
</dbReference>
<dbReference type="EC" id="3.1.3.-" evidence="1"/>
<comment type="caution">
    <text evidence="1">The sequence shown here is derived from an EMBL/GenBank/DDBJ whole genome shotgun (WGS) entry which is preliminary data.</text>
</comment>
<dbReference type="SUPFAM" id="SSF53254">
    <property type="entry name" value="Phosphoglycerate mutase-like"/>
    <property type="match status" value="1"/>
</dbReference>